<proteinExistence type="predicted"/>
<dbReference type="SMART" id="SM00507">
    <property type="entry name" value="HNHc"/>
    <property type="match status" value="1"/>
</dbReference>
<dbReference type="GO" id="GO:0004519">
    <property type="term" value="F:endonuclease activity"/>
    <property type="evidence" value="ECO:0007669"/>
    <property type="project" value="UniProtKB-KW"/>
</dbReference>
<dbReference type="PANTHER" id="PTHR33877:SF2">
    <property type="entry name" value="OS07G0170200 PROTEIN"/>
    <property type="match status" value="1"/>
</dbReference>
<comment type="caution">
    <text evidence="2">The sequence shown here is derived from an EMBL/GenBank/DDBJ whole genome shotgun (WGS) entry which is preliminary data.</text>
</comment>
<evidence type="ECO:0000259" key="1">
    <source>
        <dbReference type="SMART" id="SM00507"/>
    </source>
</evidence>
<organism evidence="2 3">
    <name type="scientific">Deinococcus antarcticus</name>
    <dbReference type="NCBI Taxonomy" id="1298767"/>
    <lineage>
        <taxon>Bacteria</taxon>
        <taxon>Thermotogati</taxon>
        <taxon>Deinococcota</taxon>
        <taxon>Deinococci</taxon>
        <taxon>Deinococcales</taxon>
        <taxon>Deinococcaceae</taxon>
        <taxon>Deinococcus</taxon>
    </lineage>
</organism>
<dbReference type="PANTHER" id="PTHR33877">
    <property type="entry name" value="SLL1193 PROTEIN"/>
    <property type="match status" value="1"/>
</dbReference>
<name>A0ABV8A234_9DEIO</name>
<accession>A0ABV8A234</accession>
<dbReference type="InterPro" id="IPR002711">
    <property type="entry name" value="HNH"/>
</dbReference>
<dbReference type="InterPro" id="IPR003615">
    <property type="entry name" value="HNH_nuc"/>
</dbReference>
<protein>
    <submittedName>
        <fullName evidence="2">HNH endonuclease</fullName>
    </submittedName>
</protein>
<dbReference type="Pfam" id="PF01844">
    <property type="entry name" value="HNH"/>
    <property type="match status" value="1"/>
</dbReference>
<dbReference type="Gene3D" id="1.10.30.50">
    <property type="match status" value="1"/>
</dbReference>
<feature type="domain" description="HNH nuclease" evidence="1">
    <location>
        <begin position="4"/>
        <end position="47"/>
    </location>
</feature>
<keyword evidence="2" id="KW-0255">Endonuclease</keyword>
<sequence>MSVFCRVHRAEQLLAVDHFAVDHVVPLSNGGLHVLENLVIACQPCNRAKGDLSLDES</sequence>
<evidence type="ECO:0000313" key="3">
    <source>
        <dbReference type="Proteomes" id="UP001595748"/>
    </source>
</evidence>
<gene>
    <name evidence="2" type="ORF">ACFOPQ_00700</name>
</gene>
<dbReference type="InterPro" id="IPR052892">
    <property type="entry name" value="NA-targeting_endonuclease"/>
</dbReference>
<keyword evidence="2" id="KW-0378">Hydrolase</keyword>
<evidence type="ECO:0000313" key="2">
    <source>
        <dbReference type="EMBL" id="MFC3859291.1"/>
    </source>
</evidence>
<dbReference type="Proteomes" id="UP001595748">
    <property type="component" value="Unassembled WGS sequence"/>
</dbReference>
<keyword evidence="2" id="KW-0540">Nuclease</keyword>
<dbReference type="EMBL" id="JBHRZF010000007">
    <property type="protein sequence ID" value="MFC3859291.1"/>
    <property type="molecule type" value="Genomic_DNA"/>
</dbReference>
<dbReference type="RefSeq" id="WP_380075456.1">
    <property type="nucleotide sequence ID" value="NZ_JBHRZF010000007.1"/>
</dbReference>
<keyword evidence="3" id="KW-1185">Reference proteome</keyword>
<dbReference type="CDD" id="cd00085">
    <property type="entry name" value="HNHc"/>
    <property type="match status" value="1"/>
</dbReference>
<reference evidence="3" key="1">
    <citation type="journal article" date="2019" name="Int. J. Syst. Evol. Microbiol.">
        <title>The Global Catalogue of Microorganisms (GCM) 10K type strain sequencing project: providing services to taxonomists for standard genome sequencing and annotation.</title>
        <authorList>
            <consortium name="The Broad Institute Genomics Platform"/>
            <consortium name="The Broad Institute Genome Sequencing Center for Infectious Disease"/>
            <person name="Wu L."/>
            <person name="Ma J."/>
        </authorList>
    </citation>
    <scope>NUCLEOTIDE SEQUENCE [LARGE SCALE GENOMIC DNA]</scope>
    <source>
        <strain evidence="3">CCTCC AB 2013263</strain>
    </source>
</reference>